<dbReference type="InterPro" id="IPR045851">
    <property type="entry name" value="AMP-bd_C_sf"/>
</dbReference>
<dbReference type="Proteomes" id="UP000264883">
    <property type="component" value="Chromosome"/>
</dbReference>
<evidence type="ECO:0000313" key="14">
    <source>
        <dbReference type="EMBL" id="ASW43101.1"/>
    </source>
</evidence>
<comment type="similarity">
    <text evidence="3 9">Belongs to the FliF family.</text>
</comment>
<keyword evidence="14" id="KW-0966">Cell projection</keyword>
<feature type="domain" description="Flagellar M-ring N-terminal" evidence="12">
    <location>
        <begin position="46"/>
        <end position="216"/>
    </location>
</feature>
<protein>
    <recommendedName>
        <fullName evidence="9">Flagellar M-ring protein</fullName>
    </recommendedName>
</protein>
<dbReference type="GO" id="GO:0005886">
    <property type="term" value="C:plasma membrane"/>
    <property type="evidence" value="ECO:0007669"/>
    <property type="project" value="UniProtKB-SubCell"/>
</dbReference>
<proteinExistence type="inferred from homology"/>
<keyword evidence="8 9" id="KW-0975">Bacterial flagellum</keyword>
<feature type="domain" description="Flagellar M-ring C-terminal" evidence="13">
    <location>
        <begin position="254"/>
        <end position="401"/>
    </location>
</feature>
<accession>A0A343JC43</accession>
<evidence type="ECO:0000256" key="9">
    <source>
        <dbReference type="PIRNR" id="PIRNR004862"/>
    </source>
</evidence>
<comment type="function">
    <text evidence="9">The M ring may be actively involved in energy transduction.</text>
</comment>
<keyword evidence="14" id="KW-0969">Cilium</keyword>
<dbReference type="GO" id="GO:0009431">
    <property type="term" value="C:bacterial-type flagellum basal body, MS ring"/>
    <property type="evidence" value="ECO:0007669"/>
    <property type="project" value="InterPro"/>
</dbReference>
<dbReference type="PANTHER" id="PTHR30046">
    <property type="entry name" value="FLAGELLAR M-RING PROTEIN"/>
    <property type="match status" value="1"/>
</dbReference>
<dbReference type="InterPro" id="IPR000067">
    <property type="entry name" value="FlgMring_FliF"/>
</dbReference>
<comment type="subcellular location">
    <subcellularLocation>
        <location evidence="1 9">Bacterial flagellum basal body</location>
    </subcellularLocation>
    <subcellularLocation>
        <location evidence="2">Cell membrane</location>
        <topology evidence="2">Multi-pass membrane protein</topology>
    </subcellularLocation>
</comment>
<gene>
    <name evidence="14" type="ORF">BEN51_06290</name>
</gene>
<evidence type="ECO:0000259" key="13">
    <source>
        <dbReference type="Pfam" id="PF08345"/>
    </source>
</evidence>
<evidence type="ECO:0000256" key="10">
    <source>
        <dbReference type="SAM" id="MobiDB-lite"/>
    </source>
</evidence>
<dbReference type="RefSeq" id="WP_119865239.1">
    <property type="nucleotide sequence ID" value="NZ_CP016786.1"/>
</dbReference>
<dbReference type="PRINTS" id="PR01009">
    <property type="entry name" value="FLGMRINGFLIF"/>
</dbReference>
<feature type="compositionally biased region" description="Polar residues" evidence="10">
    <location>
        <begin position="298"/>
        <end position="317"/>
    </location>
</feature>
<dbReference type="Pfam" id="PF08345">
    <property type="entry name" value="YscJ_FliF_C"/>
    <property type="match status" value="1"/>
</dbReference>
<keyword evidence="15" id="KW-1185">Reference proteome</keyword>
<dbReference type="Gene3D" id="3.30.300.30">
    <property type="match status" value="1"/>
</dbReference>
<name>A0A343JC43_9CLOT</name>
<evidence type="ECO:0000256" key="4">
    <source>
        <dbReference type="ARBA" id="ARBA00022475"/>
    </source>
</evidence>
<organism evidence="14 15">
    <name type="scientific">Clostridium isatidis</name>
    <dbReference type="NCBI Taxonomy" id="182773"/>
    <lineage>
        <taxon>Bacteria</taxon>
        <taxon>Bacillati</taxon>
        <taxon>Bacillota</taxon>
        <taxon>Clostridia</taxon>
        <taxon>Eubacteriales</taxon>
        <taxon>Clostridiaceae</taxon>
        <taxon>Clostridium</taxon>
    </lineage>
</organism>
<keyword evidence="14" id="KW-0282">Flagellum</keyword>
<evidence type="ECO:0000256" key="5">
    <source>
        <dbReference type="ARBA" id="ARBA00022692"/>
    </source>
</evidence>
<evidence type="ECO:0000313" key="15">
    <source>
        <dbReference type="Proteomes" id="UP000264883"/>
    </source>
</evidence>
<dbReference type="KEGG" id="cia:BEN51_06290"/>
<evidence type="ECO:0000256" key="11">
    <source>
        <dbReference type="SAM" id="Phobius"/>
    </source>
</evidence>
<feature type="region of interest" description="Disordered" evidence="10">
    <location>
        <begin position="298"/>
        <end position="338"/>
    </location>
</feature>
<sequence length="522" mass="57759">MNKLKEMFNKLLEKYKAFSKGVRIAVIVALIALLIAIASLFFYNSANKYKVLFSNLDPTDAQNIVAQLTDLGVDMKVEGQSILVPRNEVDKLRLELAPKLSGGSVGYELLDNGGSFGMTEEEFNLKQLRAHQGELEKTIKSFPQVETVRVHITPAKDSVFVEDKVPGKAAVYIKLAAGNSLTKEQVKSIVALVSASSSNIPEENVQVIDSNMNLLTEGLETSEGIEVSSETIQAHFDLEKKYEKELEDSIKKLLEPVVGKNKVTTSVNVDLDFDSKQKTETIIDPNKVIISQQTIKENSNSTEGNISESPIDNNMGNTIDEDGNSGENTSSREEVTTNYETGKTEIQTISAPGEVKRLTATVFVDGNLDQNVQTAIENAVANAIGLNKERGDSITVTGMQFDALSKEDNQDDIDAINELLEQERMKKLMIYGGLGLVVLIGIIITIIMRIRKARRSNEEEEKKNLLDVVIDDTAVKTQELPKLDLDVVSPKTHIENEIKKYATEKPEQVAEIIKSWLNENDR</sequence>
<dbReference type="GO" id="GO:0003774">
    <property type="term" value="F:cytoskeletal motor activity"/>
    <property type="evidence" value="ECO:0007669"/>
    <property type="project" value="InterPro"/>
</dbReference>
<feature type="transmembrane region" description="Helical" evidence="11">
    <location>
        <begin position="21"/>
        <end position="43"/>
    </location>
</feature>
<keyword evidence="7 11" id="KW-0472">Membrane</keyword>
<dbReference type="GO" id="GO:0071973">
    <property type="term" value="P:bacterial-type flagellum-dependent cell motility"/>
    <property type="evidence" value="ECO:0007669"/>
    <property type="project" value="InterPro"/>
</dbReference>
<feature type="transmembrane region" description="Helical" evidence="11">
    <location>
        <begin position="428"/>
        <end position="448"/>
    </location>
</feature>
<evidence type="ECO:0000256" key="3">
    <source>
        <dbReference type="ARBA" id="ARBA00007971"/>
    </source>
</evidence>
<dbReference type="AlphaFoldDB" id="A0A343JC43"/>
<evidence type="ECO:0000256" key="2">
    <source>
        <dbReference type="ARBA" id="ARBA00004651"/>
    </source>
</evidence>
<reference evidence="14 15" key="1">
    <citation type="submission" date="2016-08" db="EMBL/GenBank/DDBJ databases">
        <title>Complete Genome Sequence Of The Indigo Reducing Clostridium isatidis DSM15098.</title>
        <authorList>
            <person name="Little G.T."/>
            <person name="Minton N.P."/>
        </authorList>
    </citation>
    <scope>NUCLEOTIDE SEQUENCE [LARGE SCALE GENOMIC DNA]</scope>
    <source>
        <strain evidence="14 15">DSM 15098</strain>
    </source>
</reference>
<dbReference type="InterPro" id="IPR013556">
    <property type="entry name" value="Flag_M-ring_C"/>
</dbReference>
<evidence type="ECO:0000256" key="6">
    <source>
        <dbReference type="ARBA" id="ARBA00022989"/>
    </source>
</evidence>
<dbReference type="PIRSF" id="PIRSF004862">
    <property type="entry name" value="FliF"/>
    <property type="match status" value="1"/>
</dbReference>
<evidence type="ECO:0000256" key="1">
    <source>
        <dbReference type="ARBA" id="ARBA00004117"/>
    </source>
</evidence>
<keyword evidence="4" id="KW-1003">Cell membrane</keyword>
<keyword evidence="5 11" id="KW-0812">Transmembrane</keyword>
<evidence type="ECO:0000256" key="8">
    <source>
        <dbReference type="ARBA" id="ARBA00023143"/>
    </source>
</evidence>
<dbReference type="Pfam" id="PF01514">
    <property type="entry name" value="YscJ_FliF"/>
    <property type="match status" value="1"/>
</dbReference>
<dbReference type="EMBL" id="CP016786">
    <property type="protein sequence ID" value="ASW43101.1"/>
    <property type="molecule type" value="Genomic_DNA"/>
</dbReference>
<dbReference type="InterPro" id="IPR006182">
    <property type="entry name" value="FliF_N_dom"/>
</dbReference>
<dbReference type="NCBIfam" id="TIGR00206">
    <property type="entry name" value="fliF"/>
    <property type="match status" value="1"/>
</dbReference>
<keyword evidence="6 11" id="KW-1133">Transmembrane helix</keyword>
<evidence type="ECO:0000259" key="12">
    <source>
        <dbReference type="Pfam" id="PF01514"/>
    </source>
</evidence>
<dbReference type="OrthoDB" id="9807026at2"/>
<dbReference type="PANTHER" id="PTHR30046:SF0">
    <property type="entry name" value="FLAGELLAR M-RING PROTEIN"/>
    <property type="match status" value="1"/>
</dbReference>
<evidence type="ECO:0000256" key="7">
    <source>
        <dbReference type="ARBA" id="ARBA00023136"/>
    </source>
</evidence>
<dbReference type="InterPro" id="IPR043427">
    <property type="entry name" value="YscJ/FliF"/>
</dbReference>